<proteinExistence type="inferred from homology"/>
<keyword evidence="7" id="KW-1185">Reference proteome</keyword>
<dbReference type="RefSeq" id="WP_109621627.1">
    <property type="nucleotide sequence ID" value="NZ_QGDO01000007.1"/>
</dbReference>
<feature type="domain" description="NlpC/P60" evidence="5">
    <location>
        <begin position="130"/>
        <end position="259"/>
    </location>
</feature>
<dbReference type="InterPro" id="IPR051202">
    <property type="entry name" value="Peptidase_C40"/>
</dbReference>
<reference evidence="6 7" key="1">
    <citation type="submission" date="2018-03" db="EMBL/GenBank/DDBJ databases">
        <title>Genomic Encyclopedia of Archaeal and Bacterial Type Strains, Phase II (KMG-II): from individual species to whole genera.</title>
        <authorList>
            <person name="Goeker M."/>
        </authorList>
    </citation>
    <scope>NUCLEOTIDE SEQUENCE [LARGE SCALE GENOMIC DNA]</scope>
    <source>
        <strain evidence="6 7">DSM 28229</strain>
    </source>
</reference>
<evidence type="ECO:0000313" key="7">
    <source>
        <dbReference type="Proteomes" id="UP000245535"/>
    </source>
</evidence>
<dbReference type="PANTHER" id="PTHR47053:SF1">
    <property type="entry name" value="MUREIN DD-ENDOPEPTIDASE MEPH-RELATED"/>
    <property type="match status" value="1"/>
</dbReference>
<evidence type="ECO:0000256" key="1">
    <source>
        <dbReference type="ARBA" id="ARBA00007074"/>
    </source>
</evidence>
<evidence type="ECO:0000259" key="5">
    <source>
        <dbReference type="PROSITE" id="PS51935"/>
    </source>
</evidence>
<dbReference type="GO" id="GO:0006508">
    <property type="term" value="P:proteolysis"/>
    <property type="evidence" value="ECO:0007669"/>
    <property type="project" value="UniProtKB-KW"/>
</dbReference>
<dbReference type="PROSITE" id="PS51935">
    <property type="entry name" value="NLPC_P60"/>
    <property type="match status" value="1"/>
</dbReference>
<protein>
    <submittedName>
        <fullName evidence="6">NlpC/P60 family protein</fullName>
    </submittedName>
</protein>
<dbReference type="AlphaFoldDB" id="A0A315Z507"/>
<evidence type="ECO:0000256" key="4">
    <source>
        <dbReference type="ARBA" id="ARBA00022807"/>
    </source>
</evidence>
<evidence type="ECO:0000313" key="6">
    <source>
        <dbReference type="EMBL" id="PWJ38502.1"/>
    </source>
</evidence>
<sequence length="261" mass="29461">MSSYGIITLPIVPLRAEPRHASEQESQLLFGELYEVLEENTEWISIKCHYDNYEGYIPSGQHNPVDSVYAEKYLEATHQLLSEENTIIGSTGELKLSIGSSLPFLDSENKVSLGAQSFHLKENISPLKEGNKRELIDVFSRKYLNTSYLWGGKSQFGIDCSGFSQTVFRVCGISLPLPRNASQQVLLGEEIELSKAKCGDLAFFTNPKGRVDHVGIMLNNHEIIHASHFVRIDDLDEKGILNRITGKYTHPLFKIKRYIQD</sequence>
<dbReference type="Pfam" id="PF18348">
    <property type="entry name" value="SH3_16"/>
    <property type="match status" value="1"/>
</dbReference>
<accession>A0A315Z507</accession>
<keyword evidence="3" id="KW-0378">Hydrolase</keyword>
<dbReference type="GO" id="GO:0008234">
    <property type="term" value="F:cysteine-type peptidase activity"/>
    <property type="evidence" value="ECO:0007669"/>
    <property type="project" value="UniProtKB-KW"/>
</dbReference>
<dbReference type="SUPFAM" id="SSF54001">
    <property type="entry name" value="Cysteine proteinases"/>
    <property type="match status" value="1"/>
</dbReference>
<name>A0A315Z507_SEDFL</name>
<dbReference type="InterPro" id="IPR000064">
    <property type="entry name" value="NLP_P60_dom"/>
</dbReference>
<dbReference type="PANTHER" id="PTHR47053">
    <property type="entry name" value="MUREIN DD-ENDOPEPTIDASE MEPH-RELATED"/>
    <property type="match status" value="1"/>
</dbReference>
<organism evidence="6 7">
    <name type="scientific">Sediminitomix flava</name>
    <dbReference type="NCBI Taxonomy" id="379075"/>
    <lineage>
        <taxon>Bacteria</taxon>
        <taxon>Pseudomonadati</taxon>
        <taxon>Bacteroidota</taxon>
        <taxon>Cytophagia</taxon>
        <taxon>Cytophagales</taxon>
        <taxon>Flammeovirgaceae</taxon>
        <taxon>Sediminitomix</taxon>
    </lineage>
</organism>
<evidence type="ECO:0000256" key="2">
    <source>
        <dbReference type="ARBA" id="ARBA00022670"/>
    </source>
</evidence>
<dbReference type="Gene3D" id="3.90.1720.10">
    <property type="entry name" value="endopeptidase domain like (from Nostoc punctiforme)"/>
    <property type="match status" value="1"/>
</dbReference>
<dbReference type="InterPro" id="IPR038765">
    <property type="entry name" value="Papain-like_cys_pep_sf"/>
</dbReference>
<comment type="caution">
    <text evidence="6">The sequence shown here is derived from an EMBL/GenBank/DDBJ whole genome shotgun (WGS) entry which is preliminary data.</text>
</comment>
<gene>
    <name evidence="6" type="ORF">BC781_10792</name>
</gene>
<keyword evidence="4" id="KW-0788">Thiol protease</keyword>
<evidence type="ECO:0000256" key="3">
    <source>
        <dbReference type="ARBA" id="ARBA00022801"/>
    </source>
</evidence>
<dbReference type="OrthoDB" id="9813368at2"/>
<dbReference type="Gene3D" id="2.30.30.40">
    <property type="entry name" value="SH3 Domains"/>
    <property type="match status" value="1"/>
</dbReference>
<dbReference type="Pfam" id="PF00877">
    <property type="entry name" value="NLPC_P60"/>
    <property type="match status" value="1"/>
</dbReference>
<dbReference type="EMBL" id="QGDO01000007">
    <property type="protein sequence ID" value="PWJ38502.1"/>
    <property type="molecule type" value="Genomic_DNA"/>
</dbReference>
<dbReference type="InterPro" id="IPR041382">
    <property type="entry name" value="SH3_16"/>
</dbReference>
<dbReference type="Proteomes" id="UP000245535">
    <property type="component" value="Unassembled WGS sequence"/>
</dbReference>
<keyword evidence="2" id="KW-0645">Protease</keyword>
<comment type="similarity">
    <text evidence="1">Belongs to the peptidase C40 family.</text>
</comment>